<name>A0AAU1U2K7_9ACTN</name>
<feature type="region of interest" description="Disordered" evidence="1">
    <location>
        <begin position="1"/>
        <end position="85"/>
    </location>
</feature>
<gene>
    <name evidence="4" type="ORF">OHU69_12855</name>
</gene>
<evidence type="ECO:0000256" key="1">
    <source>
        <dbReference type="SAM" id="MobiDB-lite"/>
    </source>
</evidence>
<feature type="compositionally biased region" description="Low complexity" evidence="1">
    <location>
        <begin position="130"/>
        <end position="145"/>
    </location>
</feature>
<protein>
    <submittedName>
        <fullName evidence="4">DUF2510 domain-containing protein</fullName>
    </submittedName>
</protein>
<dbReference type="AlphaFoldDB" id="A0AAU1U2K7"/>
<feature type="compositionally biased region" description="Gly residues" evidence="1">
    <location>
        <begin position="146"/>
        <end position="167"/>
    </location>
</feature>
<organism evidence="4">
    <name type="scientific">Streptomyces sp. NBC_00119</name>
    <dbReference type="NCBI Taxonomy" id="2975659"/>
    <lineage>
        <taxon>Bacteria</taxon>
        <taxon>Bacillati</taxon>
        <taxon>Actinomycetota</taxon>
        <taxon>Actinomycetes</taxon>
        <taxon>Kitasatosporales</taxon>
        <taxon>Streptomycetaceae</taxon>
        <taxon>Streptomyces</taxon>
    </lineage>
</organism>
<evidence type="ECO:0000313" key="4">
    <source>
        <dbReference type="EMBL" id="WTS11840.1"/>
    </source>
</evidence>
<keyword evidence="2" id="KW-1133">Transmembrane helix</keyword>
<sequence length="356" mass="35394">MTQVTPPGWYPDPGQKPEGPRTERWWDGSVWTEQTRAAGTGAAPGPPAYAPAAPDAHPQAYGYPQTSQYPGQFGHPGYPGYPAYPEPKPRRGLKIAIAAGVAVVVLGGIVGGVYALTSGDGDGKGDRADSSSSPSASPGLPQAPGDGPGGSGGSGDTGGSGGSGGESGAPQAPGPGGGFAADLVNGVSMPVLDGWTGGTTKGGNAGVTTGPYACPGDTKQQCVRGGAFSASAEALKLKATGAEAAAKEDISKNAQASYGGAIYGKITSHKELASEAVTVAGQKGYLVRWQVVTAKGDDGYVESLVFPAPANPKSLVVVRFGIDVNDKAPDVTSMDKITKGIKKSAIAEGGGNGQNV</sequence>
<keyword evidence="2" id="KW-0472">Membrane</keyword>
<evidence type="ECO:0000256" key="2">
    <source>
        <dbReference type="SAM" id="Phobius"/>
    </source>
</evidence>
<reference evidence="4" key="1">
    <citation type="submission" date="2022-10" db="EMBL/GenBank/DDBJ databases">
        <title>The complete genomes of actinobacterial strains from the NBC collection.</title>
        <authorList>
            <person name="Joergensen T.S."/>
            <person name="Alvarez Arevalo M."/>
            <person name="Sterndorff E.B."/>
            <person name="Faurdal D."/>
            <person name="Vuksanovic O."/>
            <person name="Mourched A.-S."/>
            <person name="Charusanti P."/>
            <person name="Shaw S."/>
            <person name="Blin K."/>
            <person name="Weber T."/>
        </authorList>
    </citation>
    <scope>NUCLEOTIDE SEQUENCE</scope>
    <source>
        <strain evidence="4">NBC_00119</strain>
    </source>
</reference>
<evidence type="ECO:0000259" key="3">
    <source>
        <dbReference type="Pfam" id="PF10708"/>
    </source>
</evidence>
<accession>A0AAU1U2K7</accession>
<feature type="compositionally biased region" description="Low complexity" evidence="1">
    <location>
        <begin position="50"/>
        <end position="60"/>
    </location>
</feature>
<dbReference type="InterPro" id="IPR018929">
    <property type="entry name" value="DUF2510"/>
</dbReference>
<dbReference type="EMBL" id="CP108195">
    <property type="protein sequence ID" value="WTS11840.1"/>
    <property type="molecule type" value="Genomic_DNA"/>
</dbReference>
<feature type="region of interest" description="Disordered" evidence="1">
    <location>
        <begin position="118"/>
        <end position="180"/>
    </location>
</feature>
<dbReference type="Pfam" id="PF10708">
    <property type="entry name" value="DUF2510"/>
    <property type="match status" value="1"/>
</dbReference>
<keyword evidence="2" id="KW-0812">Transmembrane</keyword>
<proteinExistence type="predicted"/>
<feature type="domain" description="DUF2510" evidence="3">
    <location>
        <begin position="7"/>
        <end position="43"/>
    </location>
</feature>
<feature type="transmembrane region" description="Helical" evidence="2">
    <location>
        <begin position="95"/>
        <end position="116"/>
    </location>
</feature>